<protein>
    <submittedName>
        <fullName evidence="1">Uncharacterized protein</fullName>
    </submittedName>
</protein>
<dbReference type="EMBL" id="CP026108">
    <property type="protein sequence ID" value="AUT75747.1"/>
    <property type="molecule type" value="Genomic_DNA"/>
</dbReference>
<gene>
    <name evidence="1" type="ORF">C2L64_46325</name>
</gene>
<proteinExistence type="predicted"/>
<organism evidence="1 2">
    <name type="scientific">Paraburkholderia hospita</name>
    <dbReference type="NCBI Taxonomy" id="169430"/>
    <lineage>
        <taxon>Bacteria</taxon>
        <taxon>Pseudomonadati</taxon>
        <taxon>Pseudomonadota</taxon>
        <taxon>Betaproteobacteria</taxon>
        <taxon>Burkholderiales</taxon>
        <taxon>Burkholderiaceae</taxon>
        <taxon>Paraburkholderia</taxon>
    </lineage>
</organism>
<name>A0AAN1JKM6_9BURK</name>
<evidence type="ECO:0000313" key="2">
    <source>
        <dbReference type="Proteomes" id="UP000236649"/>
    </source>
</evidence>
<dbReference type="Proteomes" id="UP000236649">
    <property type="component" value="Chromosome 4"/>
</dbReference>
<dbReference type="AlphaFoldDB" id="A0AAN1JKM6"/>
<sequence length="135" mass="14747">MALLKNRVDFVTATEKHRVITQQMADARALIERFDAAAHSESHALALTEADMRSALGRKYIDSMQTEKAAADVKPMLASVDSDLAAGIGRLGQSDSNPSLKRKSWSACRRACPAIFRACQRRGLRSWSVGCAAVR</sequence>
<evidence type="ECO:0000313" key="1">
    <source>
        <dbReference type="EMBL" id="AUT75747.1"/>
    </source>
</evidence>
<reference evidence="1 2" key="1">
    <citation type="submission" date="2018-01" db="EMBL/GenBank/DDBJ databases">
        <title>Species boundaries and ecological features among Paraburkholderia terrae DSMZ17804T, P. hospita DSMZ17164T and P. caribensis DSMZ13236T.</title>
        <authorList>
            <person name="Pratama A.A."/>
        </authorList>
    </citation>
    <scope>NUCLEOTIDE SEQUENCE [LARGE SCALE GENOMIC DNA]</scope>
    <source>
        <strain evidence="1 2">DSM 17164</strain>
    </source>
</reference>
<accession>A0AAN1JKM6</accession>
<dbReference type="KEGG" id="phs:C2L64_46325"/>